<protein>
    <recommendedName>
        <fullName evidence="2">phospholipase C</fullName>
        <ecNumber evidence="2">3.1.4.3</ecNumber>
    </recommendedName>
</protein>
<feature type="region of interest" description="Disordered" evidence="4">
    <location>
        <begin position="680"/>
        <end position="700"/>
    </location>
</feature>
<reference evidence="6 7" key="2">
    <citation type="submission" date="2015-02" db="EMBL/GenBank/DDBJ databases">
        <title>The complete genome of Sphingomonas hengshuiensis sp. WHSC-8 isolated from soil of Hengshui Lake.</title>
        <authorList>
            <person name="Wei S."/>
            <person name="Guo J."/>
            <person name="Su C."/>
            <person name="Wu R."/>
            <person name="Zhang Z."/>
            <person name="Liang K."/>
            <person name="Li H."/>
            <person name="Wang T."/>
            <person name="Liu H."/>
            <person name="Zhang C."/>
            <person name="Li Z."/>
            <person name="Wang Q."/>
            <person name="Meng J."/>
        </authorList>
    </citation>
    <scope>NUCLEOTIDE SEQUENCE [LARGE SCALE GENOMIC DNA]</scope>
    <source>
        <strain evidence="6 7">WHSC-8</strain>
    </source>
</reference>
<comment type="similarity">
    <text evidence="1">Belongs to the bacterial phospholipase C family.</text>
</comment>
<accession>A0A7U5BFS7</accession>
<dbReference type="AlphaFoldDB" id="A0A7U5BFS7"/>
<keyword evidence="3" id="KW-0378">Hydrolase</keyword>
<evidence type="ECO:0000256" key="1">
    <source>
        <dbReference type="ARBA" id="ARBA00009717"/>
    </source>
</evidence>
<evidence type="ECO:0000256" key="4">
    <source>
        <dbReference type="SAM" id="MobiDB-lite"/>
    </source>
</evidence>
<dbReference type="InterPro" id="IPR008475">
    <property type="entry name" value="PLipase_C_C"/>
</dbReference>
<dbReference type="PANTHER" id="PTHR31956">
    <property type="entry name" value="NON-SPECIFIC PHOSPHOLIPASE C4-RELATED"/>
    <property type="match status" value="1"/>
</dbReference>
<name>A0A7U5BFS7_9SPHN</name>
<evidence type="ECO:0000256" key="2">
    <source>
        <dbReference type="ARBA" id="ARBA00012018"/>
    </source>
</evidence>
<dbReference type="KEGG" id="sphi:TS85_12050"/>
<dbReference type="EMBL" id="CP010836">
    <property type="protein sequence ID" value="AJP74472.1"/>
    <property type="molecule type" value="Genomic_DNA"/>
</dbReference>
<feature type="domain" description="Bacterial phospholipase C C-terminal" evidence="5">
    <location>
        <begin position="515"/>
        <end position="594"/>
    </location>
</feature>
<proteinExistence type="inferred from homology"/>
<evidence type="ECO:0000256" key="3">
    <source>
        <dbReference type="ARBA" id="ARBA00022801"/>
    </source>
</evidence>
<evidence type="ECO:0000313" key="7">
    <source>
        <dbReference type="Proteomes" id="UP000032300"/>
    </source>
</evidence>
<keyword evidence="7" id="KW-1185">Reference proteome</keyword>
<dbReference type="Pfam" id="PF04185">
    <property type="entry name" value="Phosphoesterase"/>
    <property type="match status" value="1"/>
</dbReference>
<sequence length="700" mass="76050">MEQGMTTQDRRSFIRTMMATAGAAASLTPSIARALEIPADRRTGTLKDVDHVVILTQENRAFDHYFGTMRGVHGFGDRFALPAPPLPGAPDRTVLLQPNEHSGVEPAFVAPFRLDTATDFRLYRPLGTPHGFTDSQAAWDNGRMGAWTRAKHNHAMAHFTREDLPFQYALAEAFTLCDAYHCALHLSTNPNRLYIWTGTHDPMARANGPAIDNGYDSLKADPRGHGGYLWTTYPERLMAAGIGFQIYQDMADNFDDNPLVGFRRYREAQRSRTGAAALLAQRTMATRSLDDLRQDVRDRKLPAVSWIVAPAALSEHPSVSTPLQGGDYTARVLDALTANPEVWARTVLLINFDENDGLFDHVPPPAPPAIVSGRSIGATSIAADDEYHRHSQAPTDAVYLNRPYGLGPRVPLYVISPWSKGGHVASEVFDHTSVLRFLEARFGVREPNISAWRRAVCGDLTSCFDFRAPDTVDFMATLPATAALSARAASLKGIQPPLPDALKAPVQETGLRRRRATPYALDARLRGAALAFANHSAERAAVFHVYDVARLEAEPARYTVGAGKELAHPLAPSDTPIDLFVLGPNGFHRRLTGRSDRFSVGITSGKAVAATLHVANRTSAPLTLAMTDCAYGGSPETITLAAGATRRITLDLTKSHGWYDRQFAGAGQVWRMAGHVEDGKPSYSDPAAGGSGPLRLGAPA</sequence>
<evidence type="ECO:0000259" key="5">
    <source>
        <dbReference type="Pfam" id="PF05506"/>
    </source>
</evidence>
<dbReference type="InterPro" id="IPR007312">
    <property type="entry name" value="Phosphoesterase"/>
</dbReference>
<gene>
    <name evidence="6" type="ORF">TS85_12050</name>
</gene>
<evidence type="ECO:0000313" key="6">
    <source>
        <dbReference type="EMBL" id="AJP74472.1"/>
    </source>
</evidence>
<dbReference type="InterPro" id="IPR017767">
    <property type="entry name" value="PC-PLC"/>
</dbReference>
<dbReference type="EC" id="3.1.4.3" evidence="2"/>
<dbReference type="InterPro" id="IPR006311">
    <property type="entry name" value="TAT_signal"/>
</dbReference>
<dbReference type="NCBIfam" id="TIGR03396">
    <property type="entry name" value="PC_PLC"/>
    <property type="match status" value="1"/>
</dbReference>
<dbReference type="Pfam" id="PF05506">
    <property type="entry name" value="PLipase_C_C"/>
    <property type="match status" value="1"/>
</dbReference>
<dbReference type="Proteomes" id="UP000032300">
    <property type="component" value="Chromosome"/>
</dbReference>
<dbReference type="PROSITE" id="PS51318">
    <property type="entry name" value="TAT"/>
    <property type="match status" value="1"/>
</dbReference>
<reference evidence="6 7" key="1">
    <citation type="journal article" date="2015" name="Int. J. Syst. Evol. Microbiol.">
        <title>Sphingomonas hengshuiensis sp. nov., isolated from lake wetland.</title>
        <authorList>
            <person name="Wei S."/>
            <person name="Wang T."/>
            <person name="Liu H."/>
            <person name="Zhang C."/>
            <person name="Guo J."/>
            <person name="Wang Q."/>
            <person name="Liang K."/>
            <person name="Zhang Z."/>
        </authorList>
    </citation>
    <scope>NUCLEOTIDE SEQUENCE [LARGE SCALE GENOMIC DNA]</scope>
    <source>
        <strain evidence="6 7">WHSC-8</strain>
    </source>
</reference>
<dbReference type="GO" id="GO:0016042">
    <property type="term" value="P:lipid catabolic process"/>
    <property type="evidence" value="ECO:0007669"/>
    <property type="project" value="InterPro"/>
</dbReference>
<dbReference type="PANTHER" id="PTHR31956:SF36">
    <property type="entry name" value="NON-HEMOLYTIC PHOSPHOLIPASE C"/>
    <property type="match status" value="1"/>
</dbReference>
<dbReference type="InterPro" id="IPR017850">
    <property type="entry name" value="Alkaline_phosphatase_core_sf"/>
</dbReference>
<dbReference type="GO" id="GO:0034480">
    <property type="term" value="F:phosphatidylcholine phospholipase C activity"/>
    <property type="evidence" value="ECO:0007669"/>
    <property type="project" value="UniProtKB-EC"/>
</dbReference>
<organism evidence="6 7">
    <name type="scientific">Sphingomonas hengshuiensis</name>
    <dbReference type="NCBI Taxonomy" id="1609977"/>
    <lineage>
        <taxon>Bacteria</taxon>
        <taxon>Pseudomonadati</taxon>
        <taxon>Pseudomonadota</taxon>
        <taxon>Alphaproteobacteria</taxon>
        <taxon>Sphingomonadales</taxon>
        <taxon>Sphingomonadaceae</taxon>
        <taxon>Sphingomonas</taxon>
    </lineage>
</organism>
<dbReference type="Gene3D" id="3.40.720.10">
    <property type="entry name" value="Alkaline Phosphatase, subunit A"/>
    <property type="match status" value="2"/>
</dbReference>